<dbReference type="Gene3D" id="3.80.10.10">
    <property type="entry name" value="Ribonuclease Inhibitor"/>
    <property type="match status" value="1"/>
</dbReference>
<organism evidence="1 2">
    <name type="scientific">Mycena sanguinolenta</name>
    <dbReference type="NCBI Taxonomy" id="230812"/>
    <lineage>
        <taxon>Eukaryota</taxon>
        <taxon>Fungi</taxon>
        <taxon>Dikarya</taxon>
        <taxon>Basidiomycota</taxon>
        <taxon>Agaricomycotina</taxon>
        <taxon>Agaricomycetes</taxon>
        <taxon>Agaricomycetidae</taxon>
        <taxon>Agaricales</taxon>
        <taxon>Marasmiineae</taxon>
        <taxon>Mycenaceae</taxon>
        <taxon>Mycena</taxon>
    </lineage>
</organism>
<dbReference type="SUPFAM" id="SSF52047">
    <property type="entry name" value="RNI-like"/>
    <property type="match status" value="1"/>
</dbReference>
<dbReference type="AlphaFoldDB" id="A0A8H6ZES6"/>
<dbReference type="InterPro" id="IPR032675">
    <property type="entry name" value="LRR_dom_sf"/>
</dbReference>
<accession>A0A8H6ZES6</accession>
<reference evidence="1" key="1">
    <citation type="submission" date="2020-05" db="EMBL/GenBank/DDBJ databases">
        <title>Mycena genomes resolve the evolution of fungal bioluminescence.</title>
        <authorList>
            <person name="Tsai I.J."/>
        </authorList>
    </citation>
    <scope>NUCLEOTIDE SEQUENCE</scope>
    <source>
        <strain evidence="1">160909Yilan</strain>
    </source>
</reference>
<protein>
    <submittedName>
        <fullName evidence="1">F-box domain-containing protein</fullName>
    </submittedName>
</protein>
<evidence type="ECO:0000313" key="2">
    <source>
        <dbReference type="Proteomes" id="UP000623467"/>
    </source>
</evidence>
<dbReference type="OrthoDB" id="2745898at2759"/>
<sequence>MAFSLPQELIDMIIDFVAGDIWAQWFTLQTCALVCRSWVSRSRSHFFERCPRLESDNARGFRDLLQSPYCTFLSHVRTIRLNSWEPQDRNFDEILVAADLRRLENLCALELHVYVSEDAEALDSFRADFLTAFPAVTRLQLSAYIRNNQSLPLTGLISCFPALRELHVCDMPGAGPYWSLSSAPPPRGLRSLKLAGQSSGPILAWLQATSHLPAVDSVSLYKLRNSHIPIVRAALQQIGRALRHLDVSLDLEFQISAAPSTVDSTLTLLDWSLHPDLRTLAIHDSSWGSTGDFGPAQALSLIRTLATPKLECLELELNQALYQPPDWAALDALLCSAERFPCLRTVVFARNFLREHEVLRGALPMLAASELLRRG</sequence>
<comment type="caution">
    <text evidence="1">The sequence shown here is derived from an EMBL/GenBank/DDBJ whole genome shotgun (WGS) entry which is preliminary data.</text>
</comment>
<gene>
    <name evidence="1" type="ORF">MSAN_00189200</name>
</gene>
<dbReference type="EMBL" id="JACAZH010000001">
    <property type="protein sequence ID" value="KAF7377663.1"/>
    <property type="molecule type" value="Genomic_DNA"/>
</dbReference>
<evidence type="ECO:0000313" key="1">
    <source>
        <dbReference type="EMBL" id="KAF7377663.1"/>
    </source>
</evidence>
<keyword evidence="2" id="KW-1185">Reference proteome</keyword>
<proteinExistence type="predicted"/>
<name>A0A8H6ZES6_9AGAR</name>
<dbReference type="Proteomes" id="UP000623467">
    <property type="component" value="Unassembled WGS sequence"/>
</dbReference>